<sequence length="667" mass="72726">MEAQTQSLRKRKQRSSSVAAEGNSNPFAGILTRHKSQKFFFHHNRSGKSRRSRTFPSSLTNPKLPTTHYRSADCNLHDVAICDEGDDSICHGSIKDLRARRVFSKPFELESAGKIQDGRAGKIANPNLDSELIDVKLDECDVKSDGNDVFCGNPSLSVMGKCDSGDELKGERLDSGNPNSVMSKNCDDSGAELKVDLNGGNPNLSVEGIGAKDDFGGPVSDCMSPGLSSKVLKGRNGEHCEEDVQTTPPDAVILVRQSEDQSVLQSRSADSRSPPKKISPSKGGSAQPKKSFPSSRRNLGLNPCSRLKVFQATNSFSYKRMLPFLKDLEKDTPRAPKVTPDIKIGTSVEEKPLDFSTQESNVDCPKVDEKPPATPVSCNPLEMNVDGKEEENLSLDCKTNTSNLQQDAPCTPIDCSLEKSQENPVSDASQMGTPVTGDPENDSASPDRQVSLDNLGNSEDINPIVESDLVLTLHSPKRSSEPSSEDAILNTPSHINSKSEESLISVFQSSSKPEAVVSPVVPSFGLAKGILMRNPRGCRGICNCLNCASFRLNAEKSFEFSRNQLLDAEELAMDLMKEMSNLRCMLERCVNGADHNAILPADQVEEVCRRASHAEDTARSRLKLMNEDLHVHCRTKPLQRPLVNFSSSVQEKITGVTKKPSKITKKS</sequence>
<dbReference type="RefSeq" id="XP_021866253.1">
    <property type="nucleotide sequence ID" value="XM_022010561.2"/>
</dbReference>
<gene>
    <name evidence="3" type="primary">LOC110804967</name>
</gene>
<feature type="region of interest" description="Disordered" evidence="1">
    <location>
        <begin position="349"/>
        <end position="380"/>
    </location>
</feature>
<evidence type="ECO:0000313" key="3">
    <source>
        <dbReference type="RefSeq" id="XP_021866253.1"/>
    </source>
</evidence>
<keyword evidence="2" id="KW-1185">Reference proteome</keyword>
<dbReference type="AlphaFoldDB" id="A0A9R0JG02"/>
<reference evidence="2" key="1">
    <citation type="journal article" date="2021" name="Nat. Commun.">
        <title>Genomic analyses provide insights into spinach domestication and the genetic basis of agronomic traits.</title>
        <authorList>
            <person name="Cai X."/>
            <person name="Sun X."/>
            <person name="Xu C."/>
            <person name="Sun H."/>
            <person name="Wang X."/>
            <person name="Ge C."/>
            <person name="Zhang Z."/>
            <person name="Wang Q."/>
            <person name="Fei Z."/>
            <person name="Jiao C."/>
            <person name="Wang Q."/>
        </authorList>
    </citation>
    <scope>NUCLEOTIDE SEQUENCE [LARGE SCALE GENOMIC DNA]</scope>
    <source>
        <strain evidence="2">cv. Varoflay</strain>
    </source>
</reference>
<dbReference type="GeneID" id="110804967"/>
<feature type="region of interest" description="Disordered" evidence="1">
    <location>
        <begin position="1"/>
        <end position="29"/>
    </location>
</feature>
<dbReference type="PANTHER" id="PTHR34461">
    <property type="entry name" value="EXPRESSED PROTEIN"/>
    <property type="match status" value="1"/>
</dbReference>
<feature type="compositionally biased region" description="Basic residues" evidence="1">
    <location>
        <begin position="43"/>
        <end position="53"/>
    </location>
</feature>
<feature type="compositionally biased region" description="Polar residues" evidence="1">
    <location>
        <begin position="422"/>
        <end position="433"/>
    </location>
</feature>
<dbReference type="Proteomes" id="UP000813463">
    <property type="component" value="Chromosome 1"/>
</dbReference>
<feature type="region of interest" description="Disordered" evidence="1">
    <location>
        <begin position="258"/>
        <end position="299"/>
    </location>
</feature>
<dbReference type="OrthoDB" id="766405at2759"/>
<evidence type="ECO:0000313" key="2">
    <source>
        <dbReference type="Proteomes" id="UP000813463"/>
    </source>
</evidence>
<evidence type="ECO:0000256" key="1">
    <source>
        <dbReference type="SAM" id="MobiDB-lite"/>
    </source>
</evidence>
<dbReference type="PANTHER" id="PTHR34461:SF4">
    <property type="entry name" value="OS01G0101800 PROTEIN"/>
    <property type="match status" value="1"/>
</dbReference>
<feature type="region of interest" description="Disordered" evidence="1">
    <location>
        <begin position="43"/>
        <end position="62"/>
    </location>
</feature>
<dbReference type="KEGG" id="soe:110804967"/>
<reference evidence="3" key="2">
    <citation type="submission" date="2025-08" db="UniProtKB">
        <authorList>
            <consortium name="RefSeq"/>
        </authorList>
    </citation>
    <scope>IDENTIFICATION</scope>
    <source>
        <tissue evidence="3">Leaf</tissue>
    </source>
</reference>
<organism evidence="2 3">
    <name type="scientific">Spinacia oleracea</name>
    <name type="common">Spinach</name>
    <dbReference type="NCBI Taxonomy" id="3562"/>
    <lineage>
        <taxon>Eukaryota</taxon>
        <taxon>Viridiplantae</taxon>
        <taxon>Streptophyta</taxon>
        <taxon>Embryophyta</taxon>
        <taxon>Tracheophyta</taxon>
        <taxon>Spermatophyta</taxon>
        <taxon>Magnoliopsida</taxon>
        <taxon>eudicotyledons</taxon>
        <taxon>Gunneridae</taxon>
        <taxon>Pentapetalae</taxon>
        <taxon>Caryophyllales</taxon>
        <taxon>Chenopodiaceae</taxon>
        <taxon>Chenopodioideae</taxon>
        <taxon>Anserineae</taxon>
        <taxon>Spinacia</taxon>
    </lineage>
</organism>
<protein>
    <submittedName>
        <fullName evidence="3">Uncharacterized protein</fullName>
    </submittedName>
</protein>
<proteinExistence type="predicted"/>
<feature type="compositionally biased region" description="Polar residues" evidence="1">
    <location>
        <begin position="442"/>
        <end position="460"/>
    </location>
</feature>
<accession>A0A9R0JG02</accession>
<feature type="region of interest" description="Disordered" evidence="1">
    <location>
        <begin position="400"/>
        <end position="461"/>
    </location>
</feature>
<name>A0A9R0JG02_SPIOL</name>